<dbReference type="AlphaFoldDB" id="A0A5S9NCE3"/>
<accession>A0A5S9NCE3</accession>
<evidence type="ECO:0000313" key="1">
    <source>
        <dbReference type="EMBL" id="CAA0087877.1"/>
    </source>
</evidence>
<proteinExistence type="predicted"/>
<name>A0A5S9NCE3_9HYPH</name>
<gene>
    <name evidence="1" type="ORF">STARVERO_00580</name>
</gene>
<dbReference type="RefSeq" id="WP_159597850.1">
    <property type="nucleotide sequence ID" value="NZ_CACSAS010000001.1"/>
</dbReference>
<dbReference type="EMBL" id="CACSAS010000001">
    <property type="protein sequence ID" value="CAA0087877.1"/>
    <property type="molecule type" value="Genomic_DNA"/>
</dbReference>
<dbReference type="Proteomes" id="UP000433050">
    <property type="component" value="Unassembled WGS sequence"/>
</dbReference>
<reference evidence="1 2" key="1">
    <citation type="submission" date="2019-12" db="EMBL/GenBank/DDBJ databases">
        <authorList>
            <person name="Reyes-Prieto M."/>
        </authorList>
    </citation>
    <scope>NUCLEOTIDE SEQUENCE [LARGE SCALE GENOMIC DNA]</scope>
    <source>
        <strain evidence="1">HF14-78462</strain>
    </source>
</reference>
<keyword evidence="2" id="KW-1185">Reference proteome</keyword>
<protein>
    <submittedName>
        <fullName evidence="1">Uncharacterized protein</fullName>
    </submittedName>
</protein>
<sequence length="129" mass="14054">MARNPVFVFGSNLAGIHGGGAARWAYENRGAEWGVGFGLTGTSFAIPTKDWNIETLPLGEIEKFVRRFLKFARARPDLTFQLTPIGCGHAGYTPEQIAPMFKEAPENVMLPDEFRAVLSPGDPDTAKDG</sequence>
<organism evidence="1 2">
    <name type="scientific">Starkeya nomas</name>
    <dbReference type="NCBI Taxonomy" id="2666134"/>
    <lineage>
        <taxon>Bacteria</taxon>
        <taxon>Pseudomonadati</taxon>
        <taxon>Pseudomonadota</taxon>
        <taxon>Alphaproteobacteria</taxon>
        <taxon>Hyphomicrobiales</taxon>
        <taxon>Xanthobacteraceae</taxon>
        <taxon>Starkeya</taxon>
    </lineage>
</organism>
<evidence type="ECO:0000313" key="2">
    <source>
        <dbReference type="Proteomes" id="UP000433050"/>
    </source>
</evidence>